<feature type="transmembrane region" description="Helical" evidence="6">
    <location>
        <begin position="120"/>
        <end position="141"/>
    </location>
</feature>
<feature type="transmembrane region" description="Helical" evidence="6">
    <location>
        <begin position="78"/>
        <end position="99"/>
    </location>
</feature>
<dbReference type="CDD" id="cd11485">
    <property type="entry name" value="SLC-NCS1sbd_YbbW-like"/>
    <property type="match status" value="1"/>
</dbReference>
<evidence type="ECO:0000256" key="1">
    <source>
        <dbReference type="ARBA" id="ARBA00004141"/>
    </source>
</evidence>
<evidence type="ECO:0000256" key="6">
    <source>
        <dbReference type="SAM" id="Phobius"/>
    </source>
</evidence>
<feature type="transmembrane region" description="Helical" evidence="6">
    <location>
        <begin position="382"/>
        <end position="407"/>
    </location>
</feature>
<dbReference type="PATRIC" id="fig|999408.3.peg.3098"/>
<feature type="transmembrane region" description="Helical" evidence="6">
    <location>
        <begin position="193"/>
        <end position="211"/>
    </location>
</feature>
<feature type="transmembrane region" description="Helical" evidence="6">
    <location>
        <begin position="51"/>
        <end position="72"/>
    </location>
</feature>
<evidence type="ECO:0000256" key="5">
    <source>
        <dbReference type="ARBA" id="ARBA00023136"/>
    </source>
</evidence>
<feature type="transmembrane region" description="Helical" evidence="6">
    <location>
        <begin position="161"/>
        <end position="181"/>
    </location>
</feature>
<organism evidence="7 8">
    <name type="scientific">[Clostridium] clostridioforme 90A8</name>
    <dbReference type="NCBI Taxonomy" id="999408"/>
    <lineage>
        <taxon>Bacteria</taxon>
        <taxon>Bacillati</taxon>
        <taxon>Bacillota</taxon>
        <taxon>Clostridia</taxon>
        <taxon>Lachnospirales</taxon>
        <taxon>Lachnospiraceae</taxon>
        <taxon>Enterocloster</taxon>
    </lineage>
</organism>
<proteinExistence type="inferred from homology"/>
<protein>
    <submittedName>
        <fullName evidence="7">NCS1 nucleoside transporter</fullName>
    </submittedName>
</protein>
<dbReference type="RefSeq" id="WP_002588206.1">
    <property type="nucleotide sequence ID" value="NZ_KB851022.1"/>
</dbReference>
<evidence type="ECO:0000256" key="4">
    <source>
        <dbReference type="ARBA" id="ARBA00022989"/>
    </source>
</evidence>
<feature type="transmembrane region" description="Helical" evidence="6">
    <location>
        <begin position="462"/>
        <end position="479"/>
    </location>
</feature>
<evidence type="ECO:0000313" key="7">
    <source>
        <dbReference type="EMBL" id="ENZ13361.1"/>
    </source>
</evidence>
<dbReference type="GO" id="GO:0015205">
    <property type="term" value="F:nucleobase transmembrane transporter activity"/>
    <property type="evidence" value="ECO:0007669"/>
    <property type="project" value="TreeGrafter"/>
</dbReference>
<feature type="transmembrane region" description="Helical" evidence="6">
    <location>
        <begin position="271"/>
        <end position="297"/>
    </location>
</feature>
<feature type="transmembrane region" description="Helical" evidence="6">
    <location>
        <begin position="359"/>
        <end position="376"/>
    </location>
</feature>
<feature type="transmembrane region" description="Helical" evidence="6">
    <location>
        <begin position="317"/>
        <end position="339"/>
    </location>
</feature>
<dbReference type="PANTHER" id="PTHR30618:SF0">
    <property type="entry name" value="PURINE-URACIL PERMEASE NCS1"/>
    <property type="match status" value="1"/>
</dbReference>
<dbReference type="HOGENOM" id="CLU_021555_0_1_9"/>
<accession>A0A0E2H9K3</accession>
<comment type="caution">
    <text evidence="7">The sequence shown here is derived from an EMBL/GenBank/DDBJ whole genome shotgun (WGS) entry which is preliminary data.</text>
</comment>
<keyword evidence="3 6" id="KW-0812">Transmembrane</keyword>
<gene>
    <name evidence="7" type="ORF">HMPREF1090_02866</name>
</gene>
<sequence>MSGYQRQNGDIVELTAAGLEAVRSHKNNYADSTRPLAMDERRWSAWDMGNLWIGMLVSIAVYQVASGLIVSGMSWGEALFTIVLGHFLVMVFAVVLGHFGTKYGLTYPMLCKMVFGSKGTVVPSLVRGILGCFWFGVQAWIGGQAVNAILAVFLPFWNGLGFKGLFISFLIFWLMNVYIAGSGSGAVQKLEKFAAPVLILLSFIVIIWGMYTADWSISGLLSEPSIQGNPDADFWKLFFPALSSMIAFDGGIALSMADFTRNCKTQKAQMVGQLAGAPVMTAFIAFVGICGTAGASLAFHEAIWEPAVLVSKFDNPAIVIIFSLFIIMAVLTTNVAANLVPPTNVLATLFAKKISYKKAALIAAVLALFAQPWNALASAYDLIYNVCGLLGALLGPISGLYLVSYLLEHKTHVDMVDLYREDGGRYYYKGGWNTAIIAIFLAATAVIIAGKYITPLNFLFDNAYVIGSVGAGLLYYIYLKIQNKRNGVNENDEDNHQTRHDCVTE</sequence>
<dbReference type="GO" id="GO:0005886">
    <property type="term" value="C:plasma membrane"/>
    <property type="evidence" value="ECO:0007669"/>
    <property type="project" value="TreeGrafter"/>
</dbReference>
<name>A0A0E2H9K3_9FIRM</name>
<keyword evidence="4 6" id="KW-1133">Transmembrane helix</keyword>
<dbReference type="PANTHER" id="PTHR30618">
    <property type="entry name" value="NCS1 FAMILY PURINE/PYRIMIDINE TRANSPORTER"/>
    <property type="match status" value="1"/>
</dbReference>
<dbReference type="AlphaFoldDB" id="A0A0E2H9K3"/>
<evidence type="ECO:0000256" key="2">
    <source>
        <dbReference type="ARBA" id="ARBA00008974"/>
    </source>
</evidence>
<dbReference type="GeneID" id="57961614"/>
<dbReference type="InterPro" id="IPR001248">
    <property type="entry name" value="Pur-cyt_permease"/>
</dbReference>
<dbReference type="Proteomes" id="UP000013085">
    <property type="component" value="Unassembled WGS sequence"/>
</dbReference>
<keyword evidence="5 6" id="KW-0472">Membrane</keyword>
<dbReference type="InterPro" id="IPR045225">
    <property type="entry name" value="Uracil/uridine/allantoin_perm"/>
</dbReference>
<feature type="transmembrane region" description="Helical" evidence="6">
    <location>
        <begin position="427"/>
        <end position="450"/>
    </location>
</feature>
<comment type="similarity">
    <text evidence="2">Belongs to the purine-cytosine permease (2.A.39) family.</text>
</comment>
<dbReference type="EMBL" id="AGYR01000033">
    <property type="protein sequence ID" value="ENZ13361.1"/>
    <property type="molecule type" value="Genomic_DNA"/>
</dbReference>
<evidence type="ECO:0000313" key="8">
    <source>
        <dbReference type="Proteomes" id="UP000013085"/>
    </source>
</evidence>
<dbReference type="Gene3D" id="1.10.4160.10">
    <property type="entry name" value="Hydantoin permease"/>
    <property type="match status" value="1"/>
</dbReference>
<comment type="subcellular location">
    <subcellularLocation>
        <location evidence="1">Membrane</location>
        <topology evidence="1">Multi-pass membrane protein</topology>
    </subcellularLocation>
</comment>
<dbReference type="Pfam" id="PF02133">
    <property type="entry name" value="Transp_cyt_pur"/>
    <property type="match status" value="1"/>
</dbReference>
<feature type="transmembrane region" description="Helical" evidence="6">
    <location>
        <begin position="237"/>
        <end position="259"/>
    </location>
</feature>
<reference evidence="7 8" key="1">
    <citation type="submission" date="2013-01" db="EMBL/GenBank/DDBJ databases">
        <title>The Genome Sequence of Clostridium clostridioforme 90A8.</title>
        <authorList>
            <consortium name="The Broad Institute Genome Sequencing Platform"/>
            <person name="Earl A."/>
            <person name="Ward D."/>
            <person name="Feldgarden M."/>
            <person name="Gevers D."/>
            <person name="Courvalin P."/>
            <person name="Lambert T."/>
            <person name="Walker B."/>
            <person name="Young S.K."/>
            <person name="Zeng Q."/>
            <person name="Gargeya S."/>
            <person name="Fitzgerald M."/>
            <person name="Haas B."/>
            <person name="Abouelleil A."/>
            <person name="Alvarado L."/>
            <person name="Arachchi H.M."/>
            <person name="Berlin A.M."/>
            <person name="Chapman S.B."/>
            <person name="Dewar J."/>
            <person name="Goldberg J."/>
            <person name="Griggs A."/>
            <person name="Gujja S."/>
            <person name="Hansen M."/>
            <person name="Howarth C."/>
            <person name="Imamovic A."/>
            <person name="Larimer J."/>
            <person name="McCowan C."/>
            <person name="Murphy C."/>
            <person name="Neiman D."/>
            <person name="Pearson M."/>
            <person name="Priest M."/>
            <person name="Roberts A."/>
            <person name="Saif S."/>
            <person name="Shea T."/>
            <person name="Sisk P."/>
            <person name="Sykes S."/>
            <person name="Wortman J."/>
            <person name="Nusbaum C."/>
            <person name="Birren B."/>
        </authorList>
    </citation>
    <scope>NUCLEOTIDE SEQUENCE [LARGE SCALE GENOMIC DNA]</scope>
    <source>
        <strain evidence="7 8">90A8</strain>
    </source>
</reference>
<evidence type="ECO:0000256" key="3">
    <source>
        <dbReference type="ARBA" id="ARBA00022692"/>
    </source>
</evidence>